<evidence type="ECO:0000313" key="1">
    <source>
        <dbReference type="EMBL" id="MBX56899.1"/>
    </source>
</evidence>
<proteinExistence type="predicted"/>
<reference evidence="1" key="1">
    <citation type="submission" date="2018-02" db="EMBL/GenBank/DDBJ databases">
        <title>Rhizophora mucronata_Transcriptome.</title>
        <authorList>
            <person name="Meera S.P."/>
            <person name="Sreeshan A."/>
            <person name="Augustine A."/>
        </authorList>
    </citation>
    <scope>NUCLEOTIDE SEQUENCE</scope>
    <source>
        <tissue evidence="1">Leaf</tissue>
    </source>
</reference>
<sequence>MLSDKENIHPISFSSNFFQWLHVSISFSTSDDSNDQ</sequence>
<dbReference type="EMBL" id="GGEC01076415">
    <property type="protein sequence ID" value="MBX56899.1"/>
    <property type="molecule type" value="Transcribed_RNA"/>
</dbReference>
<dbReference type="AlphaFoldDB" id="A0A2P2PQM1"/>
<name>A0A2P2PQM1_RHIMU</name>
<protein>
    <submittedName>
        <fullName evidence="1">Uncharacterized protein</fullName>
    </submittedName>
</protein>
<organism evidence="1">
    <name type="scientific">Rhizophora mucronata</name>
    <name type="common">Asiatic mangrove</name>
    <dbReference type="NCBI Taxonomy" id="61149"/>
    <lineage>
        <taxon>Eukaryota</taxon>
        <taxon>Viridiplantae</taxon>
        <taxon>Streptophyta</taxon>
        <taxon>Embryophyta</taxon>
        <taxon>Tracheophyta</taxon>
        <taxon>Spermatophyta</taxon>
        <taxon>Magnoliopsida</taxon>
        <taxon>eudicotyledons</taxon>
        <taxon>Gunneridae</taxon>
        <taxon>Pentapetalae</taxon>
        <taxon>rosids</taxon>
        <taxon>fabids</taxon>
        <taxon>Malpighiales</taxon>
        <taxon>Rhizophoraceae</taxon>
        <taxon>Rhizophora</taxon>
    </lineage>
</organism>
<accession>A0A2P2PQM1</accession>